<dbReference type="InterPro" id="IPR007899">
    <property type="entry name" value="CHAD_dom"/>
</dbReference>
<dbReference type="InterPro" id="IPR023577">
    <property type="entry name" value="CYTH_domain"/>
</dbReference>
<dbReference type="PROSITE" id="PS51707">
    <property type="entry name" value="CYTH"/>
    <property type="match status" value="1"/>
</dbReference>
<evidence type="ECO:0000313" key="4">
    <source>
        <dbReference type="EMBL" id="GAA1774500.1"/>
    </source>
</evidence>
<gene>
    <name evidence="4" type="ORF">GCM10009767_35620</name>
</gene>
<evidence type="ECO:0000259" key="2">
    <source>
        <dbReference type="PROSITE" id="PS51707"/>
    </source>
</evidence>
<feature type="compositionally biased region" description="Low complexity" evidence="1">
    <location>
        <begin position="224"/>
        <end position="236"/>
    </location>
</feature>
<proteinExistence type="predicted"/>
<feature type="domain" description="CHAD" evidence="3">
    <location>
        <begin position="261"/>
        <end position="561"/>
    </location>
</feature>
<dbReference type="Pfam" id="PF01928">
    <property type="entry name" value="CYTH"/>
    <property type="match status" value="1"/>
</dbReference>
<dbReference type="InterPro" id="IPR033469">
    <property type="entry name" value="CYTH-like_dom_sf"/>
</dbReference>
<dbReference type="SUPFAM" id="SSF55154">
    <property type="entry name" value="CYTH-like phosphatases"/>
    <property type="match status" value="1"/>
</dbReference>
<evidence type="ECO:0000259" key="3">
    <source>
        <dbReference type="PROSITE" id="PS51708"/>
    </source>
</evidence>
<dbReference type="PANTHER" id="PTHR39339">
    <property type="entry name" value="SLR1444 PROTEIN"/>
    <property type="match status" value="1"/>
</dbReference>
<dbReference type="SMART" id="SM01118">
    <property type="entry name" value="CYTH"/>
    <property type="match status" value="1"/>
</dbReference>
<dbReference type="PANTHER" id="PTHR39339:SF1">
    <property type="entry name" value="CHAD DOMAIN-CONTAINING PROTEIN"/>
    <property type="match status" value="1"/>
</dbReference>
<feature type="domain" description="CYTH" evidence="2">
    <location>
        <begin position="6"/>
        <end position="209"/>
    </location>
</feature>
<dbReference type="PROSITE" id="PS51708">
    <property type="entry name" value="CHAD"/>
    <property type="match status" value="1"/>
</dbReference>
<name>A0ABN2L452_9MICC</name>
<keyword evidence="5" id="KW-1185">Reference proteome</keyword>
<dbReference type="Proteomes" id="UP001501204">
    <property type="component" value="Unassembled WGS sequence"/>
</dbReference>
<dbReference type="InterPro" id="IPR038186">
    <property type="entry name" value="CHAD_dom_sf"/>
</dbReference>
<comment type="caution">
    <text evidence="4">The sequence shown here is derived from an EMBL/GenBank/DDBJ whole genome shotgun (WGS) entry which is preliminary data.</text>
</comment>
<dbReference type="CDD" id="cd07374">
    <property type="entry name" value="CYTH-like_Pase"/>
    <property type="match status" value="1"/>
</dbReference>
<evidence type="ECO:0000313" key="5">
    <source>
        <dbReference type="Proteomes" id="UP001501204"/>
    </source>
</evidence>
<dbReference type="EMBL" id="BAAAOA010000047">
    <property type="protein sequence ID" value="GAA1774500.1"/>
    <property type="molecule type" value="Genomic_DNA"/>
</dbReference>
<reference evidence="4 5" key="1">
    <citation type="journal article" date="2019" name="Int. J. Syst. Evol. Microbiol.">
        <title>The Global Catalogue of Microorganisms (GCM) 10K type strain sequencing project: providing services to taxonomists for standard genome sequencing and annotation.</title>
        <authorList>
            <consortium name="The Broad Institute Genomics Platform"/>
            <consortium name="The Broad Institute Genome Sequencing Center for Infectious Disease"/>
            <person name="Wu L."/>
            <person name="Ma J."/>
        </authorList>
    </citation>
    <scope>NUCLEOTIDE SEQUENCE [LARGE SCALE GENOMIC DNA]</scope>
    <source>
        <strain evidence="4 5">JCM 14735</strain>
    </source>
</reference>
<dbReference type="Gene3D" id="1.40.20.10">
    <property type="entry name" value="CHAD domain"/>
    <property type="match status" value="1"/>
</dbReference>
<dbReference type="RefSeq" id="WP_344124803.1">
    <property type="nucleotide sequence ID" value="NZ_BAAAOA010000047.1"/>
</dbReference>
<organism evidence="4 5">
    <name type="scientific">Kocuria aegyptia</name>
    <dbReference type="NCBI Taxonomy" id="330943"/>
    <lineage>
        <taxon>Bacteria</taxon>
        <taxon>Bacillati</taxon>
        <taxon>Actinomycetota</taxon>
        <taxon>Actinomycetes</taxon>
        <taxon>Micrococcales</taxon>
        <taxon>Micrococcaceae</taxon>
        <taxon>Kocuria</taxon>
    </lineage>
</organism>
<dbReference type="Gene3D" id="2.40.320.10">
    <property type="entry name" value="Hypothetical Protein Pfu-838710-001"/>
    <property type="match status" value="1"/>
</dbReference>
<sequence>MTAVAHREVERKYEFPEGAEARVDWSRLEGCTISAEPVEHRMEAVYHDTQDMALGRRLVALRRRRGGADDGWHVKFHGPDGRHELQVPLLRTPDRMPASVRNLLAGLTGGQELRPVATLRTVRKVLRISDSTGTEVAELAVDVVDAVDERTGTARSWSEWEVEILEGTVPEERQEQVFAAVEAVVFAAGGTPSSSRAKIARALGEEDGAPAESDRRPHEGGEQPKGQEQQKSQKQQKGQKRKKDQKGKKKGKGTGGGAAGKAAGPDVLRAVLGELAEQLVLWDFKVRLDVPDAVHQMRVTSRSLRSVLRAAGPFFEGDAGTELDARLRELARTLSAARDAEVTAELLAGRVEALGGRVEPGAAESLRRRAGEQARTVAAKVRRHVTGQEHLRLLADVQDLAAAPPLTEECARLSGREVSDALVHRALRKVVRVAERGAEASTADGTDAEHRLEHLHEVRKAVKRVRYVDDVLGRTGHRPGKQLRRAARDAEDYQDELGRIMDAAVVEQWLAATAAALGRSGEDRYAVGALHGAEIIRLRTGTDGGSEVVGVLLSQLREDLA</sequence>
<feature type="compositionally biased region" description="Basic residues" evidence="1">
    <location>
        <begin position="237"/>
        <end position="252"/>
    </location>
</feature>
<evidence type="ECO:0000256" key="1">
    <source>
        <dbReference type="SAM" id="MobiDB-lite"/>
    </source>
</evidence>
<protein>
    <submittedName>
        <fullName evidence="4">CYTH and CHAD domain-containing protein</fullName>
    </submittedName>
</protein>
<dbReference type="Pfam" id="PF05235">
    <property type="entry name" value="CHAD"/>
    <property type="match status" value="1"/>
</dbReference>
<accession>A0ABN2L452</accession>
<dbReference type="SMART" id="SM00880">
    <property type="entry name" value="CHAD"/>
    <property type="match status" value="1"/>
</dbReference>
<feature type="compositionally biased region" description="Basic and acidic residues" evidence="1">
    <location>
        <begin position="212"/>
        <end position="222"/>
    </location>
</feature>
<feature type="region of interest" description="Disordered" evidence="1">
    <location>
        <begin position="205"/>
        <end position="263"/>
    </location>
</feature>